<keyword evidence="2" id="KW-1185">Reference proteome</keyword>
<sequence length="229" mass="25492">MDPAYMDKKIVDLSEDELIMLGFVGDDVHPEVVDMVKTTASNADTQSNLHKTLLRRHPYTTLQITPSSLPPSYPNTSRHSIIPVYPPTHLRSSGVPTTLPILTQPHPPKAHFWKIPSKTIHSVSRTRLNTVWGEVAPKIVQLIKGRGIKYSAMMLVRFSIFECGEEGEAEKEDYLGPVVVWIAVRPDTADAVALRDATPDILDILAEAQITVVVIGWYEGSVERMVDCK</sequence>
<proteinExistence type="predicted"/>
<evidence type="ECO:0000313" key="2">
    <source>
        <dbReference type="Proteomes" id="UP000076798"/>
    </source>
</evidence>
<dbReference type="AlphaFoldDB" id="A0A166FGQ3"/>
<dbReference type="OrthoDB" id="3364808at2759"/>
<organism evidence="1 2">
    <name type="scientific">Sistotremastrum suecicum HHB10207 ss-3</name>
    <dbReference type="NCBI Taxonomy" id="1314776"/>
    <lineage>
        <taxon>Eukaryota</taxon>
        <taxon>Fungi</taxon>
        <taxon>Dikarya</taxon>
        <taxon>Basidiomycota</taxon>
        <taxon>Agaricomycotina</taxon>
        <taxon>Agaricomycetes</taxon>
        <taxon>Sistotremastrales</taxon>
        <taxon>Sistotremastraceae</taxon>
        <taxon>Sistotremastrum</taxon>
    </lineage>
</organism>
<evidence type="ECO:0000313" key="1">
    <source>
        <dbReference type="EMBL" id="KZT40624.1"/>
    </source>
</evidence>
<gene>
    <name evidence="1" type="ORF">SISSUDRAFT_447516</name>
</gene>
<reference evidence="1 2" key="1">
    <citation type="journal article" date="2016" name="Mol. Biol. Evol.">
        <title>Comparative Genomics of Early-Diverging Mushroom-Forming Fungi Provides Insights into the Origins of Lignocellulose Decay Capabilities.</title>
        <authorList>
            <person name="Nagy L.G."/>
            <person name="Riley R."/>
            <person name="Tritt A."/>
            <person name="Adam C."/>
            <person name="Daum C."/>
            <person name="Floudas D."/>
            <person name="Sun H."/>
            <person name="Yadav J.S."/>
            <person name="Pangilinan J."/>
            <person name="Larsson K.H."/>
            <person name="Matsuura K."/>
            <person name="Barry K."/>
            <person name="Labutti K."/>
            <person name="Kuo R."/>
            <person name="Ohm R.A."/>
            <person name="Bhattacharya S.S."/>
            <person name="Shirouzu T."/>
            <person name="Yoshinaga Y."/>
            <person name="Martin F.M."/>
            <person name="Grigoriev I.V."/>
            <person name="Hibbett D.S."/>
        </authorList>
    </citation>
    <scope>NUCLEOTIDE SEQUENCE [LARGE SCALE GENOMIC DNA]</scope>
    <source>
        <strain evidence="1 2">HHB10207 ss-3</strain>
    </source>
</reference>
<dbReference type="Proteomes" id="UP000076798">
    <property type="component" value="Unassembled WGS sequence"/>
</dbReference>
<dbReference type="EMBL" id="KV428030">
    <property type="protein sequence ID" value="KZT40624.1"/>
    <property type="molecule type" value="Genomic_DNA"/>
</dbReference>
<name>A0A166FGQ3_9AGAM</name>
<protein>
    <submittedName>
        <fullName evidence="1">Uncharacterized protein</fullName>
    </submittedName>
</protein>
<accession>A0A166FGQ3</accession>